<feature type="compositionally biased region" description="Acidic residues" evidence="1">
    <location>
        <begin position="21"/>
        <end position="41"/>
    </location>
</feature>
<feature type="region of interest" description="Disordered" evidence="1">
    <location>
        <begin position="1"/>
        <end position="57"/>
    </location>
</feature>
<feature type="compositionally biased region" description="Basic and acidic residues" evidence="1">
    <location>
        <begin position="88"/>
        <end position="111"/>
    </location>
</feature>
<feature type="compositionally biased region" description="Basic residues" evidence="1">
    <location>
        <begin position="143"/>
        <end position="152"/>
    </location>
</feature>
<comment type="caution">
    <text evidence="2">The sequence shown here is derived from an EMBL/GenBank/DDBJ whole genome shotgun (WGS) entry which is preliminary data.</text>
</comment>
<organism evidence="2 3">
    <name type="scientific">Basidiobolus ranarum</name>
    <dbReference type="NCBI Taxonomy" id="34480"/>
    <lineage>
        <taxon>Eukaryota</taxon>
        <taxon>Fungi</taxon>
        <taxon>Fungi incertae sedis</taxon>
        <taxon>Zoopagomycota</taxon>
        <taxon>Entomophthoromycotina</taxon>
        <taxon>Basidiobolomycetes</taxon>
        <taxon>Basidiobolales</taxon>
        <taxon>Basidiobolaceae</taxon>
        <taxon>Basidiobolus</taxon>
    </lineage>
</organism>
<evidence type="ECO:0000256" key="1">
    <source>
        <dbReference type="SAM" id="MobiDB-lite"/>
    </source>
</evidence>
<sequence length="152" mass="17739">MAKRKQRVQKVEVVPTKDIEEPTEEIEEETEAVNSELENDQVVEPPKKKGKKGKKFADQSTMFSLIDQIAAIQDEKIDKKLKKEAEVRSHIQQREREMDTKQKLKKEKLESMKQQLKQGKQDKNKLKRQQKKVTKTQALKAALKPKKRVSFA</sequence>
<feature type="compositionally biased region" description="Basic residues" evidence="1">
    <location>
        <begin position="125"/>
        <end position="134"/>
    </location>
</feature>
<name>A0ABR2W1Z1_9FUNG</name>
<dbReference type="EMBL" id="JASJQH010007152">
    <property type="protein sequence ID" value="KAK9717257.1"/>
    <property type="molecule type" value="Genomic_DNA"/>
</dbReference>
<evidence type="ECO:0000313" key="2">
    <source>
        <dbReference type="EMBL" id="KAK9717257.1"/>
    </source>
</evidence>
<evidence type="ECO:0008006" key="4">
    <source>
        <dbReference type="Google" id="ProtNLM"/>
    </source>
</evidence>
<reference evidence="2 3" key="1">
    <citation type="submission" date="2023-04" db="EMBL/GenBank/DDBJ databases">
        <title>Genome of Basidiobolus ranarum AG-B5.</title>
        <authorList>
            <person name="Stajich J.E."/>
            <person name="Carter-House D."/>
            <person name="Gryganskyi A."/>
        </authorList>
    </citation>
    <scope>NUCLEOTIDE SEQUENCE [LARGE SCALE GENOMIC DNA]</scope>
    <source>
        <strain evidence="2 3">AG-B5</strain>
    </source>
</reference>
<gene>
    <name evidence="2" type="ORF">K7432_006345</name>
</gene>
<proteinExistence type="predicted"/>
<dbReference type="Proteomes" id="UP001479436">
    <property type="component" value="Unassembled WGS sequence"/>
</dbReference>
<accession>A0ABR2W1Z1</accession>
<evidence type="ECO:0000313" key="3">
    <source>
        <dbReference type="Proteomes" id="UP001479436"/>
    </source>
</evidence>
<protein>
    <recommendedName>
        <fullName evidence="4">Ribosomal RNA-processing protein 14/surfeit locus protein 6 C-terminal domain-containing protein</fullName>
    </recommendedName>
</protein>
<keyword evidence="3" id="KW-1185">Reference proteome</keyword>
<feature type="region of interest" description="Disordered" evidence="1">
    <location>
        <begin position="88"/>
        <end position="152"/>
    </location>
</feature>